<protein>
    <submittedName>
        <fullName evidence="2">Uncharacterized protein</fullName>
    </submittedName>
</protein>
<proteinExistence type="predicted"/>
<name>A0ABX1LVP4_9CYAN</name>
<gene>
    <name evidence="2" type="ORF">HC246_16330</name>
</gene>
<keyword evidence="3" id="KW-1185">Reference proteome</keyword>
<comment type="caution">
    <text evidence="2">The sequence shown here is derived from an EMBL/GenBank/DDBJ whole genome shotgun (WGS) entry which is preliminary data.</text>
</comment>
<dbReference type="EMBL" id="JAAVJL010000001">
    <property type="protein sequence ID" value="NMF59541.1"/>
    <property type="molecule type" value="Genomic_DNA"/>
</dbReference>
<accession>A0ABX1LVP4</accession>
<organism evidence="2 3">
    <name type="scientific">Pseudanabaena yagii GIHE-NHR1</name>
    <dbReference type="NCBI Taxonomy" id="2722753"/>
    <lineage>
        <taxon>Bacteria</taxon>
        <taxon>Bacillati</taxon>
        <taxon>Cyanobacteriota</taxon>
        <taxon>Cyanophyceae</taxon>
        <taxon>Pseudanabaenales</taxon>
        <taxon>Pseudanabaenaceae</taxon>
        <taxon>Pseudanabaena</taxon>
        <taxon>Pseudanabaena yagii</taxon>
    </lineage>
</organism>
<feature type="region of interest" description="Disordered" evidence="1">
    <location>
        <begin position="19"/>
        <end position="41"/>
    </location>
</feature>
<reference evidence="2 3" key="1">
    <citation type="submission" date="2020-03" db="EMBL/GenBank/DDBJ databases">
        <title>Draft Genome Sequence of 2-Methylisoborneol Producing Pseudanabaena yagii Strain GIHE-NHR1 Isolated from North Han River in South Korea.</title>
        <authorList>
            <person name="Jeong J."/>
        </authorList>
    </citation>
    <scope>NUCLEOTIDE SEQUENCE [LARGE SCALE GENOMIC DNA]</scope>
    <source>
        <strain evidence="2 3">GIHE-NHR1</strain>
    </source>
</reference>
<evidence type="ECO:0000313" key="2">
    <source>
        <dbReference type="EMBL" id="NMF59541.1"/>
    </source>
</evidence>
<dbReference type="RefSeq" id="WP_169364309.1">
    <property type="nucleotide sequence ID" value="NZ_JAAVJL010000001.1"/>
</dbReference>
<sequence length="77" mass="8870">MLTICSFFKENLVGAQHYRHHSRISPQSSKGNATPKPHNAATIYRRKQRERIITASIYAYRRDRQTVMRSPNGNAIA</sequence>
<evidence type="ECO:0000313" key="3">
    <source>
        <dbReference type="Proteomes" id="UP000738376"/>
    </source>
</evidence>
<dbReference type="Proteomes" id="UP000738376">
    <property type="component" value="Unassembled WGS sequence"/>
</dbReference>
<evidence type="ECO:0000256" key="1">
    <source>
        <dbReference type="SAM" id="MobiDB-lite"/>
    </source>
</evidence>